<keyword evidence="3" id="KW-1185">Reference proteome</keyword>
<gene>
    <name evidence="2" type="ORF">A2G96_09915</name>
</gene>
<reference evidence="2 3" key="1">
    <citation type="submission" date="2016-03" db="EMBL/GenBank/DDBJ databases">
        <title>Complete genome sequence of a novel chlorpyrifos degrading bacterium, Cupriavidus nantongensis sp. X1.</title>
        <authorList>
            <person name="Fang L."/>
        </authorList>
    </citation>
    <scope>NUCLEOTIDE SEQUENCE [LARGE SCALE GENOMIC DNA]</scope>
    <source>
        <strain evidence="2 3">X1</strain>
    </source>
</reference>
<evidence type="ECO:0000313" key="3">
    <source>
        <dbReference type="Proteomes" id="UP000075238"/>
    </source>
</evidence>
<dbReference type="STRING" id="1796606.A2G96_09915"/>
<protein>
    <submittedName>
        <fullName evidence="2">Uncharacterized protein</fullName>
    </submittedName>
</protein>
<keyword evidence="1" id="KW-0812">Transmembrane</keyword>
<organism evidence="2 3">
    <name type="scientific">Cupriavidus nantongensis</name>
    <dbReference type="NCBI Taxonomy" id="1796606"/>
    <lineage>
        <taxon>Bacteria</taxon>
        <taxon>Pseudomonadati</taxon>
        <taxon>Pseudomonadota</taxon>
        <taxon>Betaproteobacteria</taxon>
        <taxon>Burkholderiales</taxon>
        <taxon>Burkholderiaceae</taxon>
        <taxon>Cupriavidus</taxon>
    </lineage>
</organism>
<dbReference type="Proteomes" id="UP000075238">
    <property type="component" value="Chromosome 1"/>
</dbReference>
<dbReference type="EMBL" id="CP014844">
    <property type="protein sequence ID" value="AMR78033.1"/>
    <property type="molecule type" value="Genomic_DNA"/>
</dbReference>
<name>A0A142JIX1_9BURK</name>
<keyword evidence="1" id="KW-1133">Transmembrane helix</keyword>
<evidence type="ECO:0000313" key="2">
    <source>
        <dbReference type="EMBL" id="AMR78033.1"/>
    </source>
</evidence>
<evidence type="ECO:0000256" key="1">
    <source>
        <dbReference type="SAM" id="Phobius"/>
    </source>
</evidence>
<proteinExistence type="predicted"/>
<dbReference type="AlphaFoldDB" id="A0A142JIX1"/>
<accession>A0A142JIX1</accession>
<feature type="transmembrane region" description="Helical" evidence="1">
    <location>
        <begin position="34"/>
        <end position="54"/>
    </location>
</feature>
<keyword evidence="1" id="KW-0472">Membrane</keyword>
<sequence length="67" mass="7409">MDILDSVIGSAGGLVNGFVTWHRSTYMCSAPSHAFLYVFIASSIAIALVGSYVWRRFIRTQPQHHPA</sequence>
<dbReference type="KEGG" id="cnan:A2G96_09915"/>